<organism evidence="2 3">
    <name type="scientific">Vanrija albida</name>
    <dbReference type="NCBI Taxonomy" id="181172"/>
    <lineage>
        <taxon>Eukaryota</taxon>
        <taxon>Fungi</taxon>
        <taxon>Dikarya</taxon>
        <taxon>Basidiomycota</taxon>
        <taxon>Agaricomycotina</taxon>
        <taxon>Tremellomycetes</taxon>
        <taxon>Trichosporonales</taxon>
        <taxon>Trichosporonaceae</taxon>
        <taxon>Vanrija</taxon>
    </lineage>
</organism>
<dbReference type="Proteomes" id="UP001565368">
    <property type="component" value="Unassembled WGS sequence"/>
</dbReference>
<name>A0ABR3Q131_9TREE</name>
<evidence type="ECO:0000313" key="2">
    <source>
        <dbReference type="EMBL" id="KAL1408431.1"/>
    </source>
</evidence>
<feature type="compositionally biased region" description="Basic and acidic residues" evidence="1">
    <location>
        <begin position="113"/>
        <end position="130"/>
    </location>
</feature>
<reference evidence="2 3" key="1">
    <citation type="submission" date="2023-08" db="EMBL/GenBank/DDBJ databases">
        <title>Annotated Genome Sequence of Vanrija albida AlHP1.</title>
        <authorList>
            <person name="Herzog R."/>
        </authorList>
    </citation>
    <scope>NUCLEOTIDE SEQUENCE [LARGE SCALE GENOMIC DNA]</scope>
    <source>
        <strain evidence="2 3">AlHP1</strain>
    </source>
</reference>
<sequence>MVGALARNDGMVALIQDGQRGVNGSTNCFSAQETYDSLVVINSFTTLLGPDAMFPAARGGRTGFVEDMLSAALQDLGSRTAVRQGGPAHPSMAARFWQMESPVLGPQAPTNDAGRKVGKEHKDEEDKEANAEDDAKDPE</sequence>
<comment type="caution">
    <text evidence="2">The sequence shown here is derived from an EMBL/GenBank/DDBJ whole genome shotgun (WGS) entry which is preliminary data.</text>
</comment>
<accession>A0ABR3Q131</accession>
<keyword evidence="3" id="KW-1185">Reference proteome</keyword>
<feature type="region of interest" description="Disordered" evidence="1">
    <location>
        <begin position="100"/>
        <end position="139"/>
    </location>
</feature>
<evidence type="ECO:0000256" key="1">
    <source>
        <dbReference type="SAM" id="MobiDB-lite"/>
    </source>
</evidence>
<dbReference type="GeneID" id="95986286"/>
<evidence type="ECO:0000313" key="3">
    <source>
        <dbReference type="Proteomes" id="UP001565368"/>
    </source>
</evidence>
<proteinExistence type="predicted"/>
<gene>
    <name evidence="2" type="ORF">Q8F55_005243</name>
</gene>
<protein>
    <submittedName>
        <fullName evidence="2">Uncharacterized protein</fullName>
    </submittedName>
</protein>
<dbReference type="RefSeq" id="XP_069208375.1">
    <property type="nucleotide sequence ID" value="XM_069353733.1"/>
</dbReference>
<dbReference type="EMBL" id="JBBXJM010000004">
    <property type="protein sequence ID" value="KAL1408431.1"/>
    <property type="molecule type" value="Genomic_DNA"/>
</dbReference>